<organism evidence="2">
    <name type="scientific">Bradyrhizobium diazoefficiens</name>
    <dbReference type="NCBI Taxonomy" id="1355477"/>
    <lineage>
        <taxon>Bacteria</taxon>
        <taxon>Pseudomonadati</taxon>
        <taxon>Pseudomonadota</taxon>
        <taxon>Alphaproteobacteria</taxon>
        <taxon>Hyphomicrobiales</taxon>
        <taxon>Nitrobacteraceae</taxon>
        <taxon>Bradyrhizobium</taxon>
    </lineage>
</organism>
<evidence type="ECO:0000259" key="1">
    <source>
        <dbReference type="Pfam" id="PF02463"/>
    </source>
</evidence>
<dbReference type="InterPro" id="IPR003395">
    <property type="entry name" value="RecF/RecN/SMC_N"/>
</dbReference>
<accession>A0A809XJH9</accession>
<dbReference type="GO" id="GO:0000731">
    <property type="term" value="P:DNA synthesis involved in DNA repair"/>
    <property type="evidence" value="ECO:0007669"/>
    <property type="project" value="TreeGrafter"/>
</dbReference>
<gene>
    <name evidence="2" type="ORF">XF2B_07490</name>
</gene>
<dbReference type="AlphaFoldDB" id="A0A809XJH9"/>
<proteinExistence type="predicted"/>
<dbReference type="GO" id="GO:0006302">
    <property type="term" value="P:double-strand break repair"/>
    <property type="evidence" value="ECO:0007669"/>
    <property type="project" value="TreeGrafter"/>
</dbReference>
<evidence type="ECO:0000313" key="2">
    <source>
        <dbReference type="EMBL" id="BCE26980.1"/>
    </source>
</evidence>
<dbReference type="InterPro" id="IPR027417">
    <property type="entry name" value="P-loop_NTPase"/>
</dbReference>
<name>A0A809XJH9_9BRAD</name>
<dbReference type="PANTHER" id="PTHR32182">
    <property type="entry name" value="DNA REPLICATION AND REPAIR PROTEIN RECF"/>
    <property type="match status" value="1"/>
</dbReference>
<feature type="domain" description="RecF/RecN/SMC N-terminal" evidence="1">
    <location>
        <begin position="1"/>
        <end position="589"/>
    </location>
</feature>
<dbReference type="PANTHER" id="PTHR32182:SF0">
    <property type="entry name" value="DNA REPLICATION AND REPAIR PROTEIN RECF"/>
    <property type="match status" value="1"/>
</dbReference>
<dbReference type="EMBL" id="AP023092">
    <property type="protein sequence ID" value="BCE26980.1"/>
    <property type="molecule type" value="Genomic_DNA"/>
</dbReference>
<dbReference type="Pfam" id="PF02463">
    <property type="entry name" value="SMC_N"/>
    <property type="match status" value="1"/>
</dbReference>
<protein>
    <recommendedName>
        <fullName evidence="1">RecF/RecN/SMC N-terminal domain-containing protein</fullName>
    </recommendedName>
</protein>
<reference evidence="2" key="1">
    <citation type="submission" date="2020-05" db="EMBL/GenBank/DDBJ databases">
        <title>Complete genome sequence of Bradyrhizobium diazoefficiens XF2 isolated from soybean nodule.</title>
        <authorList>
            <person name="Noda R."/>
            <person name="Kakizaki K."/>
            <person name="Minamisawa K."/>
        </authorList>
    </citation>
    <scope>NUCLEOTIDE SEQUENCE</scope>
    <source>
        <strain evidence="2">XF2</strain>
    </source>
</reference>
<dbReference type="Gene3D" id="3.40.50.300">
    <property type="entry name" value="P-loop containing nucleotide triphosphate hydrolases"/>
    <property type="match status" value="2"/>
</dbReference>
<dbReference type="SUPFAM" id="SSF52540">
    <property type="entry name" value="P-loop containing nucleoside triphosphate hydrolases"/>
    <property type="match status" value="1"/>
</dbReference>
<sequence>MLEEIALSWFRGASTKISLETQNKSIVIHGPNGSGKSSFVDGIEYLLSQGKLQHLAHTYSGRRQELGIINTGATPDADRHVELRFKGASIKGTIAPNGACSISNREIIENWNSRRIILRQDEVSEFIKASAGDKYSVLLPLLGLDPLENVAVNLRALGRKISEIANYDRVKGRLSQLELDWRARFGSDDWEIVKEKLKTVYRAHMPNGSEPTSLKALVNELRPVLDSVVSGLQSEHAAHLAIKTAADQPLKKHLSEVQRLAVEALKLSEPLIETRLSILESTHVYAEQLNADGNVVCPACGQSVLASDLKAHVASEKLRLEAAIAIFGERNASLNLLADSIAIVQSCLSRPELEGWLGAITAEQIKEHVSQFRALQIEALREGKLDASSTAFTKSIHCIADELAKAANHVPPSIEKLVADLGMLDAASHFPEIVRLRSRIEQIDVLTNFITSMENETREEIKAQTKSIVKDISDDIQGMWAVLHPAEPIDGVHLYQPEGSDKALDIALRFYGREQLSPRLTLSEGHRNSLGLCVFLALAKRDSNGGPLVLDDVVSSFDREHRSYVTDLLSQEFSDRQVLIFTHDYDWFVELRTRLAAKLWHFKILLPWKEPAIGIRWANNAGGFDLARELLESDPASAAAKARAVMDTQLAAIAEVLGILVPFIKGPRNDLRFAGDLLERLSKDCERKMRRKNGGEYTVWDVPTQKAKAAQGLLLPFANAGTHGRYVSKGEADRLIDACEAAIDSLTCEACKHPVWNAAVREHHLRCDCDAIRWRL</sequence>